<dbReference type="Proteomes" id="UP000717515">
    <property type="component" value="Unassembled WGS sequence"/>
</dbReference>
<sequence length="575" mass="61911">MLLLVPSNKIDEGTGKVTGSFSRVLVVLPPDTDLSSNVIVPDTAITTTLGTNTNSSFLCDIPLQDPSRLSRDSLGILRPSRNDMHNKTQPSSDPHSHLALGTASAIMSGMMDQRPGHPYAATGDTFSRLRRHSHTGLVDTSSHGASMTSCFRMRSRQSISCSLQYQHQQVRTPRSLRAAFRKARKDQSPVLTSGSFSTAGPLDDNDDMMPTLNMSAEGQPYPNGYNDRAATLPRRAQRRMSSEILDVEGISDEEMMSTSSKTAAAQPGMFLPPRSFATQGGPFGRSSQDMDVDTSLDADMNVILGMASDMELVMPKFDDEYLDDLKNDPVLSHMNRRASSSSTSSASLSSPCCSHSSSTTITCMSSHPSPESRLRSPRAVSAGVGSRHESSSPPLVAMKSQSQPPNAISGSSENLQSPAQPELSTIHKDIDNLRRHRDSLRRSFDASPSYGGTAGALSHSPPIGVHPLQQQPSPSNPTATSSEQKPRGQGPIYFKPSHHALPERAGNEHQSVMIIQSNQWTPYPLEQGGAAVAGNNHIFTIQESMAALPVTTIPLDKHAIMTTNNISLATANMDI</sequence>
<accession>A0A9P8A437</accession>
<feature type="compositionally biased region" description="Polar residues" evidence="1">
    <location>
        <begin position="468"/>
        <end position="483"/>
    </location>
</feature>
<feature type="compositionally biased region" description="Polar residues" evidence="1">
    <location>
        <begin position="189"/>
        <end position="198"/>
    </location>
</feature>
<feature type="region of interest" description="Disordered" evidence="1">
    <location>
        <begin position="357"/>
        <end position="431"/>
    </location>
</feature>
<evidence type="ECO:0000313" key="2">
    <source>
        <dbReference type="EMBL" id="KAG9323987.1"/>
    </source>
</evidence>
<evidence type="ECO:0000313" key="3">
    <source>
        <dbReference type="Proteomes" id="UP000717515"/>
    </source>
</evidence>
<feature type="compositionally biased region" description="Low complexity" evidence="1">
    <location>
        <begin position="357"/>
        <end position="366"/>
    </location>
</feature>
<reference evidence="2" key="1">
    <citation type="submission" date="2021-07" db="EMBL/GenBank/DDBJ databases">
        <title>Draft genome of Mortierella alpina, strain LL118, isolated from an aspen leaf litter sample.</title>
        <authorList>
            <person name="Yang S."/>
            <person name="Vinatzer B.A."/>
        </authorList>
    </citation>
    <scope>NUCLEOTIDE SEQUENCE</scope>
    <source>
        <strain evidence="2">LL118</strain>
    </source>
</reference>
<feature type="compositionally biased region" description="Polar residues" evidence="1">
    <location>
        <begin position="399"/>
        <end position="423"/>
    </location>
</feature>
<name>A0A9P8A437_MORAP</name>
<feature type="region of interest" description="Disordered" evidence="1">
    <location>
        <begin position="443"/>
        <end position="499"/>
    </location>
</feature>
<dbReference type="AlphaFoldDB" id="A0A9P8A437"/>
<organism evidence="2 3">
    <name type="scientific">Mortierella alpina</name>
    <name type="common">Oleaginous fungus</name>
    <name type="synonym">Mortierella renispora</name>
    <dbReference type="NCBI Taxonomy" id="64518"/>
    <lineage>
        <taxon>Eukaryota</taxon>
        <taxon>Fungi</taxon>
        <taxon>Fungi incertae sedis</taxon>
        <taxon>Mucoromycota</taxon>
        <taxon>Mortierellomycotina</taxon>
        <taxon>Mortierellomycetes</taxon>
        <taxon>Mortierellales</taxon>
        <taxon>Mortierellaceae</taxon>
        <taxon>Mortierella</taxon>
    </lineage>
</organism>
<gene>
    <name evidence="2" type="ORF">KVV02_007309</name>
</gene>
<dbReference type="EMBL" id="JAIFTL010000081">
    <property type="protein sequence ID" value="KAG9323987.1"/>
    <property type="molecule type" value="Genomic_DNA"/>
</dbReference>
<feature type="region of interest" description="Disordered" evidence="1">
    <location>
        <begin position="79"/>
        <end position="98"/>
    </location>
</feature>
<evidence type="ECO:0000256" key="1">
    <source>
        <dbReference type="SAM" id="MobiDB-lite"/>
    </source>
</evidence>
<proteinExistence type="predicted"/>
<protein>
    <submittedName>
        <fullName evidence="2">Uncharacterized protein</fullName>
    </submittedName>
</protein>
<comment type="caution">
    <text evidence="2">The sequence shown here is derived from an EMBL/GenBank/DDBJ whole genome shotgun (WGS) entry which is preliminary data.</text>
</comment>
<feature type="region of interest" description="Disordered" evidence="1">
    <location>
        <begin position="183"/>
        <end position="205"/>
    </location>
</feature>